<dbReference type="SUPFAM" id="SSF75632">
    <property type="entry name" value="Cullin homology domain"/>
    <property type="match status" value="1"/>
</dbReference>
<name>A0A9P8V5K4_9PEZI</name>
<dbReference type="Gene3D" id="3.30.230.130">
    <property type="entry name" value="Cullin, Chain C, Domain 2"/>
    <property type="match status" value="1"/>
</dbReference>
<reference evidence="9" key="1">
    <citation type="journal article" date="2021" name="Nat. Commun.">
        <title>Genetic determinants of endophytism in the Arabidopsis root mycobiome.</title>
        <authorList>
            <person name="Mesny F."/>
            <person name="Miyauchi S."/>
            <person name="Thiergart T."/>
            <person name="Pickel B."/>
            <person name="Atanasova L."/>
            <person name="Karlsson M."/>
            <person name="Huettel B."/>
            <person name="Barry K.W."/>
            <person name="Haridas S."/>
            <person name="Chen C."/>
            <person name="Bauer D."/>
            <person name="Andreopoulos W."/>
            <person name="Pangilinan J."/>
            <person name="LaButti K."/>
            <person name="Riley R."/>
            <person name="Lipzen A."/>
            <person name="Clum A."/>
            <person name="Drula E."/>
            <person name="Henrissat B."/>
            <person name="Kohler A."/>
            <person name="Grigoriev I.V."/>
            <person name="Martin F.M."/>
            <person name="Hacquard S."/>
        </authorList>
    </citation>
    <scope>NUCLEOTIDE SEQUENCE</scope>
    <source>
        <strain evidence="9">MPI-SDFR-AT-0117</strain>
    </source>
</reference>
<keyword evidence="2" id="KW-0132">Cell division</keyword>
<dbReference type="GO" id="GO:0006511">
    <property type="term" value="P:ubiquitin-dependent protein catabolic process"/>
    <property type="evidence" value="ECO:0007669"/>
    <property type="project" value="InterPro"/>
</dbReference>
<feature type="region of interest" description="Disordered" evidence="7">
    <location>
        <begin position="308"/>
        <end position="331"/>
    </location>
</feature>
<evidence type="ECO:0000256" key="4">
    <source>
        <dbReference type="ARBA" id="ARBA00022786"/>
    </source>
</evidence>
<dbReference type="AlphaFoldDB" id="A0A9P8V5K4"/>
<feature type="region of interest" description="Disordered" evidence="7">
    <location>
        <begin position="798"/>
        <end position="829"/>
    </location>
</feature>
<dbReference type="PANTHER" id="PTHR45957:SF1">
    <property type="entry name" value="ANAPHASE-PROMOTING COMPLEX SUBUNIT 2"/>
    <property type="match status" value="1"/>
</dbReference>
<evidence type="ECO:0000256" key="2">
    <source>
        <dbReference type="ARBA" id="ARBA00022618"/>
    </source>
</evidence>
<dbReference type="GO" id="GO:0007091">
    <property type="term" value="P:metaphase/anaphase transition of mitotic cell cycle"/>
    <property type="evidence" value="ECO:0007669"/>
    <property type="project" value="TreeGrafter"/>
</dbReference>
<dbReference type="GO" id="GO:0005680">
    <property type="term" value="C:anaphase-promoting complex"/>
    <property type="evidence" value="ECO:0007669"/>
    <property type="project" value="TreeGrafter"/>
</dbReference>
<dbReference type="Gene3D" id="1.20.1310.10">
    <property type="entry name" value="Cullin Repeats"/>
    <property type="match status" value="1"/>
</dbReference>
<keyword evidence="5" id="KW-0131">Cell cycle</keyword>
<dbReference type="GO" id="GO:0031625">
    <property type="term" value="F:ubiquitin protein ligase binding"/>
    <property type="evidence" value="ECO:0007669"/>
    <property type="project" value="InterPro"/>
</dbReference>
<evidence type="ECO:0000256" key="1">
    <source>
        <dbReference type="ARBA" id="ARBA00016068"/>
    </source>
</evidence>
<feature type="region of interest" description="Disordered" evidence="7">
    <location>
        <begin position="25"/>
        <end position="68"/>
    </location>
</feature>
<keyword evidence="10" id="KW-1185">Reference proteome</keyword>
<dbReference type="InterPro" id="IPR036317">
    <property type="entry name" value="Cullin_homology_sf"/>
</dbReference>
<sequence>MTASGSLPRPRQKVFKSVFDIEVSQPTPYSTPSLRFTEKGQPFGGPLAHPAAGHDALSDLQSPSNPQLPAAQVTDQARWDRAWHNITSRVLLPPSVAVEDSFGTLDSQDLDHEFHESLRIVLYPSRHARNAAYTEDLLSWHTQQSRRHFIQNVLPLLSACETSGNPVEVVQGSIHTLEAAHRQYFYGLQVIVRGMERDAGEQAIEKFRRDLHAVVSNSMSPALTAALRNVLGGLMRLLLEASPHRTGLLRIHATREDEQTAQARQDIQRLVDGLQKVGLAGEKFQILFAEMLDSFMVEHITTSYAGWGRGASSDDKGTPGPTPLRRSMRANGQSKRIEALSDWVENSYARLAVEVFNRLEGVVIPWKDVERWKDIAIGRLAVLRIHELYDIVLHWPESKDALDDLRMAVTTPQRRLQLTDVFSAALQKRLLHPGRSTVDILKVYISMIRTFHALDHSKVLLDRVVHSLQLYLCQRDDAIRIVVTGLLGTPDDAKSNEDAKGEEDVKSDEDGRESLVELAQLLNDPSQQRRSAPDDDGLDWNDMEWVPDPVDAGVNYKRPKSEDVIGTLINALGSQDIFIKEFQIIVAERLLSKQATFSQEVKVLHLLKKKFGEAALQNCDVMLKDIEDSRTVDSAISRSIHETSEMSPGGTMLPAVAYHTKILSRLFWPGLEKEHFLLPQPILEAQDRYAAGFEHLKSSRKLTWLNNHGTATVHLELEDRTVDVECKTYEATVIYAFQSEDESSEPATRTVDDLYMTLQLDDDIIRAALGFWASQRVLRETETDTWVVLERLDNDDGNTDAGGAGVLQDTAGSPTKTTKPAKGGPDAAEKERRQVYWQFIVGMLTNSAPAMPIMQMGMMMKMLIADGFAWSNEELQEFLGEKIANGELELAGGKYRLPKK</sequence>
<keyword evidence="3" id="KW-0498">Mitosis</keyword>
<comment type="caution">
    <text evidence="9">The sequence shown here is derived from an EMBL/GenBank/DDBJ whole genome shotgun (WGS) entry which is preliminary data.</text>
</comment>
<protein>
    <recommendedName>
        <fullName evidence="1">Anaphase-promoting complex subunit 2</fullName>
    </recommendedName>
</protein>
<dbReference type="InterPro" id="IPR016158">
    <property type="entry name" value="Cullin_homology"/>
</dbReference>
<accession>A0A9P8V5K4</accession>
<dbReference type="GO" id="GO:0051301">
    <property type="term" value="P:cell division"/>
    <property type="evidence" value="ECO:0007669"/>
    <property type="project" value="UniProtKB-KW"/>
</dbReference>
<dbReference type="InterPro" id="IPR036388">
    <property type="entry name" value="WH-like_DNA-bd_sf"/>
</dbReference>
<evidence type="ECO:0000256" key="7">
    <source>
        <dbReference type="SAM" id="MobiDB-lite"/>
    </source>
</evidence>
<keyword evidence="4" id="KW-0833">Ubl conjugation pathway</keyword>
<dbReference type="Pfam" id="PF26557">
    <property type="entry name" value="Cullin_AB"/>
    <property type="match status" value="1"/>
</dbReference>
<feature type="domain" description="Cullin family profile" evidence="8">
    <location>
        <begin position="567"/>
        <end position="773"/>
    </location>
</feature>
<dbReference type="InterPro" id="IPR057975">
    <property type="entry name" value="TPR_ANAPC2"/>
</dbReference>
<dbReference type="InterPro" id="IPR036390">
    <property type="entry name" value="WH_DNA-bd_sf"/>
</dbReference>
<dbReference type="PROSITE" id="PS50069">
    <property type="entry name" value="CULLIN_2"/>
    <property type="match status" value="1"/>
</dbReference>
<dbReference type="OrthoDB" id="5581181at2759"/>
<dbReference type="Pfam" id="PF08672">
    <property type="entry name" value="ANAPC2"/>
    <property type="match status" value="1"/>
</dbReference>
<dbReference type="InterPro" id="IPR014786">
    <property type="entry name" value="ANAPC2_C"/>
</dbReference>
<organism evidence="9 10">
    <name type="scientific">Plectosphaerella plurivora</name>
    <dbReference type="NCBI Taxonomy" id="936078"/>
    <lineage>
        <taxon>Eukaryota</taxon>
        <taxon>Fungi</taxon>
        <taxon>Dikarya</taxon>
        <taxon>Ascomycota</taxon>
        <taxon>Pezizomycotina</taxon>
        <taxon>Sordariomycetes</taxon>
        <taxon>Hypocreomycetidae</taxon>
        <taxon>Glomerellales</taxon>
        <taxon>Plectosphaerellaceae</taxon>
        <taxon>Plectosphaerella</taxon>
    </lineage>
</organism>
<dbReference type="Gene3D" id="1.10.10.10">
    <property type="entry name" value="Winged helix-like DNA-binding domain superfamily/Winged helix DNA-binding domain"/>
    <property type="match status" value="1"/>
</dbReference>
<dbReference type="InterPro" id="IPR059120">
    <property type="entry name" value="Cullin-like_AB"/>
</dbReference>
<dbReference type="GO" id="GO:0070979">
    <property type="term" value="P:protein K11-linked ubiquitination"/>
    <property type="evidence" value="ECO:0007669"/>
    <property type="project" value="TreeGrafter"/>
</dbReference>
<dbReference type="EMBL" id="JAGSXJ010000026">
    <property type="protein sequence ID" value="KAH6674054.1"/>
    <property type="molecule type" value="Genomic_DNA"/>
</dbReference>
<dbReference type="InterPro" id="IPR044554">
    <property type="entry name" value="ANAPC2"/>
</dbReference>
<dbReference type="SMART" id="SM00182">
    <property type="entry name" value="CULLIN"/>
    <property type="match status" value="1"/>
</dbReference>
<evidence type="ECO:0000259" key="8">
    <source>
        <dbReference type="PROSITE" id="PS50069"/>
    </source>
</evidence>
<evidence type="ECO:0000313" key="9">
    <source>
        <dbReference type="EMBL" id="KAH6674054.1"/>
    </source>
</evidence>
<dbReference type="SMART" id="SM01013">
    <property type="entry name" value="APC2"/>
    <property type="match status" value="1"/>
</dbReference>
<gene>
    <name evidence="9" type="ORF">F5X68DRAFT_224520</name>
</gene>
<dbReference type="Proteomes" id="UP000770015">
    <property type="component" value="Unassembled WGS sequence"/>
</dbReference>
<evidence type="ECO:0000256" key="3">
    <source>
        <dbReference type="ARBA" id="ARBA00022776"/>
    </source>
</evidence>
<dbReference type="Pfam" id="PF25773">
    <property type="entry name" value="TPR_ANAPC2"/>
    <property type="match status" value="1"/>
</dbReference>
<evidence type="ECO:0000256" key="6">
    <source>
        <dbReference type="PROSITE-ProRule" id="PRU00330"/>
    </source>
</evidence>
<feature type="compositionally biased region" description="Polar residues" evidence="7">
    <location>
        <begin position="25"/>
        <end position="34"/>
    </location>
</feature>
<evidence type="ECO:0000313" key="10">
    <source>
        <dbReference type="Proteomes" id="UP000770015"/>
    </source>
</evidence>
<comment type="similarity">
    <text evidence="6">Belongs to the cullin family.</text>
</comment>
<proteinExistence type="inferred from homology"/>
<dbReference type="SUPFAM" id="SSF46785">
    <property type="entry name" value="Winged helix' DNA-binding domain"/>
    <property type="match status" value="1"/>
</dbReference>
<dbReference type="PANTHER" id="PTHR45957">
    <property type="entry name" value="ANAPHASE-PROMOTING COMPLEX SUBUNIT 2"/>
    <property type="match status" value="1"/>
</dbReference>
<evidence type="ECO:0000256" key="5">
    <source>
        <dbReference type="ARBA" id="ARBA00023306"/>
    </source>
</evidence>